<evidence type="ECO:0000313" key="3">
    <source>
        <dbReference type="EMBL" id="MDD1784108.1"/>
    </source>
</evidence>
<evidence type="ECO:0000313" key="4">
    <source>
        <dbReference type="Proteomes" id="UP001149821"/>
    </source>
</evidence>
<keyword evidence="4" id="KW-1185">Reference proteome</keyword>
<keyword evidence="1" id="KW-0732">Signal</keyword>
<dbReference type="Proteomes" id="UP001149821">
    <property type="component" value="Unassembled WGS sequence"/>
</dbReference>
<organism evidence="3 4">
    <name type="scientific">Enterovibrio qingdaonensis</name>
    <dbReference type="NCBI Taxonomy" id="2899818"/>
    <lineage>
        <taxon>Bacteria</taxon>
        <taxon>Pseudomonadati</taxon>
        <taxon>Pseudomonadota</taxon>
        <taxon>Gammaproteobacteria</taxon>
        <taxon>Vibrionales</taxon>
        <taxon>Vibrionaceae</taxon>
        <taxon>Enterovibrio</taxon>
    </lineage>
</organism>
<feature type="domain" description="Pili assembly chaperone N-terminal" evidence="2">
    <location>
        <begin position="35"/>
        <end position="142"/>
    </location>
</feature>
<reference evidence="3" key="1">
    <citation type="submission" date="2021-12" db="EMBL/GenBank/DDBJ databases">
        <title>Enterovibrio ZSDZ35 sp. nov. and Enterovibrio ZSDZ42 sp. nov., isolated from coastal seawater in Qingdao.</title>
        <authorList>
            <person name="Zhang P."/>
        </authorList>
    </citation>
    <scope>NUCLEOTIDE SEQUENCE</scope>
    <source>
        <strain evidence="3">ZSDZ35</strain>
    </source>
</reference>
<gene>
    <name evidence="3" type="ORF">LRP49_23315</name>
</gene>
<proteinExistence type="predicted"/>
<accession>A0ABT5QT06</accession>
<protein>
    <submittedName>
        <fullName evidence="3">Fimbria/pilus periplasmic chaperone</fullName>
    </submittedName>
</protein>
<dbReference type="SUPFAM" id="SSF49354">
    <property type="entry name" value="PapD-like"/>
    <property type="match status" value="1"/>
</dbReference>
<comment type="caution">
    <text evidence="3">The sequence shown here is derived from an EMBL/GenBank/DDBJ whole genome shotgun (WGS) entry which is preliminary data.</text>
</comment>
<dbReference type="InterPro" id="IPR008962">
    <property type="entry name" value="PapD-like_sf"/>
</dbReference>
<dbReference type="InterPro" id="IPR016147">
    <property type="entry name" value="Pili_assmbl_chaperone_N"/>
</dbReference>
<dbReference type="PANTHER" id="PTHR30251:SF4">
    <property type="entry name" value="SLR1668 PROTEIN"/>
    <property type="match status" value="1"/>
</dbReference>
<sequence length="232" mass="25556">MRVLRPFLLALLLVSPFTQAFELLPMVSFFSDHGAKSEQFFQINNTTGLPLPLEISVKERSIVGDEEETLKDTDDFFIFPPQALIPPGKTQMVKVKYLGAPLTSAKSYRVVFSQLPIKDEEKHSSIKMLFQIGALVFVSPDNAIATLDASVSTKGKNAPELTLKNVGTGVAVIPDFDLNAKTNKGNHVWHWDQIKQLFNRQFLVPGESATVSVKSLLPAGETLSNVTVKGEQ</sequence>
<dbReference type="Pfam" id="PF00345">
    <property type="entry name" value="PapD_N"/>
    <property type="match status" value="1"/>
</dbReference>
<name>A0ABT5QT06_9GAMM</name>
<evidence type="ECO:0000256" key="1">
    <source>
        <dbReference type="SAM" id="SignalP"/>
    </source>
</evidence>
<dbReference type="Gene3D" id="2.60.40.10">
    <property type="entry name" value="Immunoglobulins"/>
    <property type="match status" value="1"/>
</dbReference>
<dbReference type="InterPro" id="IPR050643">
    <property type="entry name" value="Periplasmic_pilus_chap"/>
</dbReference>
<dbReference type="EMBL" id="JAJUBB010000029">
    <property type="protein sequence ID" value="MDD1784108.1"/>
    <property type="molecule type" value="Genomic_DNA"/>
</dbReference>
<dbReference type="RefSeq" id="WP_274145818.1">
    <property type="nucleotide sequence ID" value="NZ_JAJUBB010000029.1"/>
</dbReference>
<feature type="signal peptide" evidence="1">
    <location>
        <begin position="1"/>
        <end position="20"/>
    </location>
</feature>
<dbReference type="PANTHER" id="PTHR30251">
    <property type="entry name" value="PILUS ASSEMBLY CHAPERONE"/>
    <property type="match status" value="1"/>
</dbReference>
<evidence type="ECO:0000259" key="2">
    <source>
        <dbReference type="Pfam" id="PF00345"/>
    </source>
</evidence>
<feature type="chain" id="PRO_5045958078" evidence="1">
    <location>
        <begin position="21"/>
        <end position="232"/>
    </location>
</feature>
<dbReference type="InterPro" id="IPR013783">
    <property type="entry name" value="Ig-like_fold"/>
</dbReference>